<keyword evidence="2" id="KW-1185">Reference proteome</keyword>
<dbReference type="Proteomes" id="UP001152300">
    <property type="component" value="Unassembled WGS sequence"/>
</dbReference>
<dbReference type="OrthoDB" id="6412933at2759"/>
<gene>
    <name evidence="1" type="ORF">OCU04_008326</name>
</gene>
<reference evidence="1" key="1">
    <citation type="submission" date="2022-11" db="EMBL/GenBank/DDBJ databases">
        <title>Genome Resource of Sclerotinia nivalis Strain SnTB1, a Plant Pathogen Isolated from American Ginseng.</title>
        <authorList>
            <person name="Fan S."/>
        </authorList>
    </citation>
    <scope>NUCLEOTIDE SEQUENCE</scope>
    <source>
        <strain evidence="1">SnTB1</strain>
    </source>
</reference>
<dbReference type="EMBL" id="JAPEIS010000009">
    <property type="protein sequence ID" value="KAJ8063085.1"/>
    <property type="molecule type" value="Genomic_DNA"/>
</dbReference>
<protein>
    <submittedName>
        <fullName evidence="1">Uncharacterized protein</fullName>
    </submittedName>
</protein>
<accession>A0A9X0AI35</accession>
<comment type="caution">
    <text evidence="1">The sequence shown here is derived from an EMBL/GenBank/DDBJ whole genome shotgun (WGS) entry which is preliminary data.</text>
</comment>
<evidence type="ECO:0000313" key="2">
    <source>
        <dbReference type="Proteomes" id="UP001152300"/>
    </source>
</evidence>
<name>A0A9X0AI35_9HELO</name>
<proteinExistence type="predicted"/>
<organism evidence="1 2">
    <name type="scientific">Sclerotinia nivalis</name>
    <dbReference type="NCBI Taxonomy" id="352851"/>
    <lineage>
        <taxon>Eukaryota</taxon>
        <taxon>Fungi</taxon>
        <taxon>Dikarya</taxon>
        <taxon>Ascomycota</taxon>
        <taxon>Pezizomycotina</taxon>
        <taxon>Leotiomycetes</taxon>
        <taxon>Helotiales</taxon>
        <taxon>Sclerotiniaceae</taxon>
        <taxon>Sclerotinia</taxon>
    </lineage>
</organism>
<evidence type="ECO:0000313" key="1">
    <source>
        <dbReference type="EMBL" id="KAJ8063085.1"/>
    </source>
</evidence>
<sequence>MFASGRVPGLHHDGFNPSYYMHNFNGNGAYSSYGVPDRSDPSMSALPLIPKQNSVSVGLFTR</sequence>
<dbReference type="AlphaFoldDB" id="A0A9X0AI35"/>